<protein>
    <recommendedName>
        <fullName evidence="2">DUF4440 domain-containing protein</fullName>
    </recommendedName>
</protein>
<dbReference type="KEGG" id="lby:Lbys_3458"/>
<evidence type="ECO:0000256" key="1">
    <source>
        <dbReference type="SAM" id="SignalP"/>
    </source>
</evidence>
<dbReference type="Pfam" id="PF14534">
    <property type="entry name" value="DUF4440"/>
    <property type="match status" value="1"/>
</dbReference>
<sequence length="140" mass="16421">MRKVFVILCAMLLTFPTLAQEREKILEVMSRQEKYWNEGNIPAFMQDYWKSDSLKFIGKNGVTKGWQATMDRYLKTYPDKASMGTLKFDIKEVEFLSDKAAWVLGQFYLTRPEKGDLTGFFTLIFKKINQRWVIVSDHSS</sequence>
<dbReference type="HOGENOM" id="CLU_132147_0_0_10"/>
<feature type="domain" description="DUF4440" evidence="2">
    <location>
        <begin position="25"/>
        <end position="134"/>
    </location>
</feature>
<dbReference type="AlphaFoldDB" id="E4RYH6"/>
<dbReference type="OrthoDB" id="120856at2"/>
<dbReference type="Proteomes" id="UP000007435">
    <property type="component" value="Chromosome"/>
</dbReference>
<dbReference type="STRING" id="649349.Lbys_3458"/>
<gene>
    <name evidence="3" type="ordered locus">Lbys_3458</name>
</gene>
<organism evidence="3 4">
    <name type="scientific">Leadbetterella byssophila (strain DSM 17132 / JCM 16389 / KACC 11308 / NBRC 106382 / 4M15)</name>
    <dbReference type="NCBI Taxonomy" id="649349"/>
    <lineage>
        <taxon>Bacteria</taxon>
        <taxon>Pseudomonadati</taxon>
        <taxon>Bacteroidota</taxon>
        <taxon>Cytophagia</taxon>
        <taxon>Cytophagales</taxon>
        <taxon>Leadbetterellaceae</taxon>
        <taxon>Leadbetterella</taxon>
    </lineage>
</organism>
<reference key="1">
    <citation type="submission" date="2010-11" db="EMBL/GenBank/DDBJ databases">
        <title>The complete genome of Leadbetterella byssophila DSM 17132.</title>
        <authorList>
            <consortium name="US DOE Joint Genome Institute (JGI-PGF)"/>
            <person name="Lucas S."/>
            <person name="Copeland A."/>
            <person name="Lapidus A."/>
            <person name="Glavina del Rio T."/>
            <person name="Dalin E."/>
            <person name="Tice H."/>
            <person name="Bruce D."/>
            <person name="Goodwin L."/>
            <person name="Pitluck S."/>
            <person name="Kyrpides N."/>
            <person name="Mavromatis K."/>
            <person name="Ivanova N."/>
            <person name="Teshima H."/>
            <person name="Brettin T."/>
            <person name="Detter J.C."/>
            <person name="Han C."/>
            <person name="Tapia R."/>
            <person name="Land M."/>
            <person name="Hauser L."/>
            <person name="Markowitz V."/>
            <person name="Cheng J.-F."/>
            <person name="Hugenholtz P."/>
            <person name="Woyke T."/>
            <person name="Wu D."/>
            <person name="Tindall B."/>
            <person name="Pomrenke H.G."/>
            <person name="Brambilla E."/>
            <person name="Klenk H.-P."/>
            <person name="Eisen J.A."/>
        </authorList>
    </citation>
    <scope>NUCLEOTIDE SEQUENCE [LARGE SCALE GENOMIC DNA]</scope>
    <source>
        <strain>DSM 17132</strain>
    </source>
</reference>
<proteinExistence type="predicted"/>
<reference evidence="3 4" key="2">
    <citation type="journal article" date="2011" name="Stand. Genomic Sci.">
        <title>Complete genome sequence of Leadbetterella byssophila type strain (4M15).</title>
        <authorList>
            <person name="Abt B."/>
            <person name="Teshima H."/>
            <person name="Lucas S."/>
            <person name="Lapidus A."/>
            <person name="Del Rio T.G."/>
            <person name="Nolan M."/>
            <person name="Tice H."/>
            <person name="Cheng J.F."/>
            <person name="Pitluck S."/>
            <person name="Liolios K."/>
            <person name="Pagani I."/>
            <person name="Ivanova N."/>
            <person name="Mavromatis K."/>
            <person name="Pati A."/>
            <person name="Tapia R."/>
            <person name="Han C."/>
            <person name="Goodwin L."/>
            <person name="Chen A."/>
            <person name="Palaniappan K."/>
            <person name="Land M."/>
            <person name="Hauser L."/>
            <person name="Chang Y.J."/>
            <person name="Jeffries C.D."/>
            <person name="Rohde M."/>
            <person name="Goker M."/>
            <person name="Tindall B.J."/>
            <person name="Detter J.C."/>
            <person name="Woyke T."/>
            <person name="Bristow J."/>
            <person name="Eisen J.A."/>
            <person name="Markowitz V."/>
            <person name="Hugenholtz P."/>
            <person name="Klenk H.P."/>
            <person name="Kyrpides N.C."/>
        </authorList>
    </citation>
    <scope>NUCLEOTIDE SEQUENCE [LARGE SCALE GENOMIC DNA]</scope>
    <source>
        <strain evidence="4">DSM 17132 / JCM 16389 / KACC 11308 / NBRC 106382 / 4M15</strain>
    </source>
</reference>
<keyword evidence="4" id="KW-1185">Reference proteome</keyword>
<name>E4RYH6_LEAB4</name>
<dbReference type="SUPFAM" id="SSF54427">
    <property type="entry name" value="NTF2-like"/>
    <property type="match status" value="1"/>
</dbReference>
<dbReference type="InterPro" id="IPR032710">
    <property type="entry name" value="NTF2-like_dom_sf"/>
</dbReference>
<accession>E4RYH6</accession>
<dbReference type="EMBL" id="CP002305">
    <property type="protein sequence ID" value="ADQ19106.1"/>
    <property type="molecule type" value="Genomic_DNA"/>
</dbReference>
<feature type="chain" id="PRO_5003188554" description="DUF4440 domain-containing protein" evidence="1">
    <location>
        <begin position="20"/>
        <end position="140"/>
    </location>
</feature>
<evidence type="ECO:0000313" key="3">
    <source>
        <dbReference type="EMBL" id="ADQ19106.1"/>
    </source>
</evidence>
<dbReference type="eggNOG" id="COG4319">
    <property type="taxonomic scope" value="Bacteria"/>
</dbReference>
<keyword evidence="1" id="KW-0732">Signal</keyword>
<dbReference type="Gene3D" id="3.10.450.50">
    <property type="match status" value="1"/>
</dbReference>
<feature type="signal peptide" evidence="1">
    <location>
        <begin position="1"/>
        <end position="19"/>
    </location>
</feature>
<evidence type="ECO:0000259" key="2">
    <source>
        <dbReference type="Pfam" id="PF14534"/>
    </source>
</evidence>
<evidence type="ECO:0000313" key="4">
    <source>
        <dbReference type="Proteomes" id="UP000007435"/>
    </source>
</evidence>
<dbReference type="InterPro" id="IPR027843">
    <property type="entry name" value="DUF4440"/>
</dbReference>